<dbReference type="InterPro" id="IPR010359">
    <property type="entry name" value="IrrE_HExxH"/>
</dbReference>
<dbReference type="AlphaFoldDB" id="A0A5P0ZF59"/>
<evidence type="ECO:0000313" key="3">
    <source>
        <dbReference type="EMBL" id="MQS51615.1"/>
    </source>
</evidence>
<dbReference type="EMBL" id="VDFM01000001">
    <property type="protein sequence ID" value="MQS51615.1"/>
    <property type="molecule type" value="Genomic_DNA"/>
</dbReference>
<keyword evidence="5" id="KW-1185">Reference proteome</keyword>
<accession>A0A5P0ZF59</accession>
<dbReference type="Proteomes" id="UP000380386">
    <property type="component" value="Unassembled WGS sequence"/>
</dbReference>
<reference evidence="2" key="2">
    <citation type="submission" date="2019-05" db="EMBL/GenBank/DDBJ databases">
        <authorList>
            <person name="Schuster J.A."/>
            <person name="Ehrmann M.A."/>
        </authorList>
    </citation>
    <scope>NUCLEOTIDE SEQUENCE</scope>
    <source>
        <strain evidence="2">TMW 1.2098</strain>
    </source>
</reference>
<dbReference type="OrthoDB" id="1707128at2"/>
<dbReference type="EMBL" id="VDFN01000001">
    <property type="protein sequence ID" value="MQS44282.1"/>
    <property type="molecule type" value="Genomic_DNA"/>
</dbReference>
<dbReference type="Pfam" id="PF06114">
    <property type="entry name" value="Peptidase_M78"/>
    <property type="match status" value="1"/>
</dbReference>
<evidence type="ECO:0000313" key="5">
    <source>
        <dbReference type="Proteomes" id="UP000436655"/>
    </source>
</evidence>
<comment type="caution">
    <text evidence="3">The sequence shown here is derived from an EMBL/GenBank/DDBJ whole genome shotgun (WGS) entry which is preliminary data.</text>
</comment>
<dbReference type="RefSeq" id="WP_153381664.1">
    <property type="nucleotide sequence ID" value="NZ_VDFN01000001.1"/>
</dbReference>
<name>A0A5P0ZF59_9LACO</name>
<evidence type="ECO:0000313" key="4">
    <source>
        <dbReference type="Proteomes" id="UP000380386"/>
    </source>
</evidence>
<sequence>MNKLESLMSKYPELTFNFTTQMPEFQGALIMNDQVFINANRSYEQNLQDVAEEIGHFKTTVGNIVEQKSELDKKQELEARRFGHMTIVNLDGLIECYKVGILTSWDLSDFFEVRPKYIWQALETYKSKYGEVFIHNGYVFDLRNGLNIHPATKREVQDEDFLF</sequence>
<gene>
    <name evidence="3" type="ORF">FHL02_01130</name>
    <name evidence="2" type="ORF">FHL03_02140</name>
</gene>
<evidence type="ECO:0000259" key="1">
    <source>
        <dbReference type="Pfam" id="PF06114"/>
    </source>
</evidence>
<feature type="domain" description="IrrE N-terminal-like" evidence="1">
    <location>
        <begin position="32"/>
        <end position="114"/>
    </location>
</feature>
<organism evidence="3 4">
    <name type="scientific">Companilactobacillus mishanensis</name>
    <dbReference type="NCBI Taxonomy" id="2486008"/>
    <lineage>
        <taxon>Bacteria</taxon>
        <taxon>Bacillati</taxon>
        <taxon>Bacillota</taxon>
        <taxon>Bacilli</taxon>
        <taxon>Lactobacillales</taxon>
        <taxon>Lactobacillaceae</taxon>
        <taxon>Companilactobacillus</taxon>
    </lineage>
</organism>
<proteinExistence type="predicted"/>
<protein>
    <submittedName>
        <fullName evidence="3">ImmA/IrrE family metallo-endopeptidase</fullName>
    </submittedName>
</protein>
<reference evidence="4 5" key="1">
    <citation type="journal article" date="2019" name="Syst. Appl. Microbiol.">
        <title>Polyphasic characterization of two novel Lactobacillus spp. isolated from blown salami packages: Description of Lactobacillus halodurans sp. nov. and Lactobacillus salsicarnum sp. nov.</title>
        <authorList>
            <person name="Schuster J.A."/>
            <person name="Klingl A."/>
            <person name="Vogel R.F."/>
            <person name="Ehrmann M.A."/>
        </authorList>
    </citation>
    <scope>NUCLEOTIDE SEQUENCE [LARGE SCALE GENOMIC DNA]</scope>
    <source>
        <strain evidence="2 5">TMW 1.2098</strain>
        <strain evidence="3 4">TMW 1.2118</strain>
    </source>
</reference>
<evidence type="ECO:0000313" key="2">
    <source>
        <dbReference type="EMBL" id="MQS44282.1"/>
    </source>
</evidence>
<dbReference type="Proteomes" id="UP000436655">
    <property type="component" value="Unassembled WGS sequence"/>
</dbReference>